<feature type="domain" description="Protein kinase" evidence="8">
    <location>
        <begin position="338"/>
        <end position="605"/>
    </location>
</feature>
<evidence type="ECO:0000256" key="5">
    <source>
        <dbReference type="PROSITE-ProRule" id="PRU10141"/>
    </source>
</evidence>
<dbReference type="EMBL" id="JAIVGD010000001">
    <property type="protein sequence ID" value="KAH0781931.1"/>
    <property type="molecule type" value="Genomic_DNA"/>
</dbReference>
<feature type="binding site" evidence="5">
    <location>
        <position position="366"/>
    </location>
    <ligand>
        <name>ATP</name>
        <dbReference type="ChEBI" id="CHEBI:30616"/>
    </ligand>
</feature>
<reference evidence="9 10" key="1">
    <citation type="journal article" date="2021" name="bioRxiv">
        <title>Chromosome-scale and haplotype-resolved genome assembly of a tetraploid potato cultivar.</title>
        <authorList>
            <person name="Sun H."/>
            <person name="Jiao W.-B."/>
            <person name="Krause K."/>
            <person name="Campoy J.A."/>
            <person name="Goel M."/>
            <person name="Folz-Donahue K."/>
            <person name="Kukat C."/>
            <person name="Huettel B."/>
            <person name="Schneeberger K."/>
        </authorList>
    </citation>
    <scope>NUCLEOTIDE SEQUENCE [LARGE SCALE GENOMIC DNA]</scope>
    <source>
        <strain evidence="9">SolTubOtavaFocal</strain>
        <tissue evidence="9">Leaves</tissue>
    </source>
</reference>
<evidence type="ECO:0000313" key="9">
    <source>
        <dbReference type="EMBL" id="KAH0781931.1"/>
    </source>
</evidence>
<feature type="transmembrane region" description="Helical" evidence="6">
    <location>
        <begin position="244"/>
        <end position="267"/>
    </location>
</feature>
<protein>
    <recommendedName>
        <fullName evidence="8">Protein kinase domain-containing protein</fullName>
    </recommendedName>
</protein>
<dbReference type="InterPro" id="IPR032675">
    <property type="entry name" value="LRR_dom_sf"/>
</dbReference>
<comment type="subcellular location">
    <subcellularLocation>
        <location evidence="1">Membrane</location>
    </subcellularLocation>
</comment>
<keyword evidence="5" id="KW-0067">ATP-binding</keyword>
<gene>
    <name evidence="9" type="ORF">KY290_001529</name>
</gene>
<name>A0ABQ7WMK9_SOLTU</name>
<dbReference type="InterPro" id="IPR050994">
    <property type="entry name" value="At_inactive_RLKs"/>
</dbReference>
<dbReference type="SUPFAM" id="SSF56112">
    <property type="entry name" value="Protein kinase-like (PK-like)"/>
    <property type="match status" value="1"/>
</dbReference>
<sequence>MSSSHFLSFLFLSLLISGIFSDLNADRAALLHLSAAIKGRTLRWNTTNSTPCSWEGVECDTTINRVIELRLPGYGLSGEMPLNSIGNLTELRTLSLRSNSLSGLLPSDIGSCTELRILNLENNDFSGSIPTTFFNLNNLIRVSFSGNRLSGEISDAFNNLTRMRTLYLENNNFSGSLPDLKNLSQLNEFNVSFNRLTGSIPSSLGQFLASSFLGNSLCGSAFSLSPCPENNSLTSQSDKLSGGAIAGIVIGSIIGLFILLLVLFMLVRSIYRSRKSFRQVNVSPTPNQVLSSPHDSIVTENHDIENVFSERKVCEDRTKGMVFFGESFELFSLEDLLMASAEVLGKGATGTTYKAYLDRDVEVVVKRLRNVCVLEEEFRGKVEQLGGISHGNLVPLRAYYYGRDEKLVVYDSMPTSLYAVLHGEVNDNEALTWVIRSRIALGVATGIEYLHSLGAKVTHGNIKSSNILLTHYYDAYLSEFGITPLISSTSNSKMTGYYAPEVTDIRNVSQKADVYSFGTILLELLTGKNPSSVINDEGIDLPKWVKCIVEERGTTKVFDPELIRFQNYDEEQMVSLLHLAISCTSHHPERRPSMADTTRRIKEIVIHTQRYTLARLIIVEGEFYEHQNDENMSKLVLGKLAGLASQMSPKGQTGSRL</sequence>
<comment type="caution">
    <text evidence="9">The sequence shown here is derived from an EMBL/GenBank/DDBJ whole genome shotgun (WGS) entry which is preliminary data.</text>
</comment>
<dbReference type="PANTHER" id="PTHR48010:SF49">
    <property type="entry name" value="PROTEIN KINASE DOMAIN-CONTAINING PROTEIN"/>
    <property type="match status" value="1"/>
</dbReference>
<keyword evidence="6" id="KW-0472">Membrane</keyword>
<dbReference type="PROSITE" id="PS50011">
    <property type="entry name" value="PROTEIN_KINASE_DOM"/>
    <property type="match status" value="1"/>
</dbReference>
<evidence type="ECO:0000256" key="6">
    <source>
        <dbReference type="SAM" id="Phobius"/>
    </source>
</evidence>
<evidence type="ECO:0000313" key="10">
    <source>
        <dbReference type="Proteomes" id="UP000826656"/>
    </source>
</evidence>
<keyword evidence="6" id="KW-1133">Transmembrane helix</keyword>
<evidence type="ECO:0000256" key="4">
    <source>
        <dbReference type="ARBA" id="ARBA00022737"/>
    </source>
</evidence>
<dbReference type="PANTHER" id="PTHR48010">
    <property type="entry name" value="OS05G0588300 PROTEIN"/>
    <property type="match status" value="1"/>
</dbReference>
<keyword evidence="6" id="KW-0812">Transmembrane</keyword>
<keyword evidence="3 7" id="KW-0732">Signal</keyword>
<accession>A0ABQ7WMK9</accession>
<dbReference type="InterPro" id="IPR013210">
    <property type="entry name" value="LRR_N_plant-typ"/>
</dbReference>
<feature type="signal peptide" evidence="7">
    <location>
        <begin position="1"/>
        <end position="21"/>
    </location>
</feature>
<dbReference type="Pfam" id="PF23598">
    <property type="entry name" value="LRR_14"/>
    <property type="match status" value="1"/>
</dbReference>
<keyword evidence="5" id="KW-0547">Nucleotide-binding</keyword>
<dbReference type="Gene3D" id="1.10.510.10">
    <property type="entry name" value="Transferase(Phosphotransferase) domain 1"/>
    <property type="match status" value="1"/>
</dbReference>
<dbReference type="Pfam" id="PF07714">
    <property type="entry name" value="PK_Tyr_Ser-Thr"/>
    <property type="match status" value="1"/>
</dbReference>
<dbReference type="Gene3D" id="3.80.10.10">
    <property type="entry name" value="Ribonuclease Inhibitor"/>
    <property type="match status" value="2"/>
</dbReference>
<dbReference type="Gene3D" id="3.30.200.20">
    <property type="entry name" value="Phosphorylase Kinase, domain 1"/>
    <property type="match status" value="1"/>
</dbReference>
<dbReference type="Pfam" id="PF08263">
    <property type="entry name" value="LRRNT_2"/>
    <property type="match status" value="1"/>
</dbReference>
<dbReference type="InterPro" id="IPR001245">
    <property type="entry name" value="Ser-Thr/Tyr_kinase_cat_dom"/>
</dbReference>
<organism evidence="9 10">
    <name type="scientific">Solanum tuberosum</name>
    <name type="common">Potato</name>
    <dbReference type="NCBI Taxonomy" id="4113"/>
    <lineage>
        <taxon>Eukaryota</taxon>
        <taxon>Viridiplantae</taxon>
        <taxon>Streptophyta</taxon>
        <taxon>Embryophyta</taxon>
        <taxon>Tracheophyta</taxon>
        <taxon>Spermatophyta</taxon>
        <taxon>Magnoliopsida</taxon>
        <taxon>eudicotyledons</taxon>
        <taxon>Gunneridae</taxon>
        <taxon>Pentapetalae</taxon>
        <taxon>asterids</taxon>
        <taxon>lamiids</taxon>
        <taxon>Solanales</taxon>
        <taxon>Solanaceae</taxon>
        <taxon>Solanoideae</taxon>
        <taxon>Solaneae</taxon>
        <taxon>Solanum</taxon>
    </lineage>
</organism>
<feature type="chain" id="PRO_5045670956" description="Protein kinase domain-containing protein" evidence="7">
    <location>
        <begin position="22"/>
        <end position="657"/>
    </location>
</feature>
<evidence type="ECO:0000256" key="2">
    <source>
        <dbReference type="ARBA" id="ARBA00022614"/>
    </source>
</evidence>
<dbReference type="InterPro" id="IPR055414">
    <property type="entry name" value="LRR_R13L4/SHOC2-like"/>
</dbReference>
<dbReference type="InterPro" id="IPR000719">
    <property type="entry name" value="Prot_kinase_dom"/>
</dbReference>
<dbReference type="InterPro" id="IPR011009">
    <property type="entry name" value="Kinase-like_dom_sf"/>
</dbReference>
<keyword evidence="2" id="KW-0433">Leucine-rich repeat</keyword>
<proteinExistence type="predicted"/>
<evidence type="ECO:0000259" key="8">
    <source>
        <dbReference type="PROSITE" id="PS50011"/>
    </source>
</evidence>
<evidence type="ECO:0000256" key="3">
    <source>
        <dbReference type="ARBA" id="ARBA00022729"/>
    </source>
</evidence>
<evidence type="ECO:0000256" key="7">
    <source>
        <dbReference type="SAM" id="SignalP"/>
    </source>
</evidence>
<dbReference type="InterPro" id="IPR017441">
    <property type="entry name" value="Protein_kinase_ATP_BS"/>
</dbReference>
<dbReference type="PROSITE" id="PS00107">
    <property type="entry name" value="PROTEIN_KINASE_ATP"/>
    <property type="match status" value="1"/>
</dbReference>
<dbReference type="Proteomes" id="UP000826656">
    <property type="component" value="Unassembled WGS sequence"/>
</dbReference>
<keyword evidence="4" id="KW-0677">Repeat</keyword>
<keyword evidence="10" id="KW-1185">Reference proteome</keyword>
<dbReference type="SUPFAM" id="SSF52058">
    <property type="entry name" value="L domain-like"/>
    <property type="match status" value="1"/>
</dbReference>
<evidence type="ECO:0000256" key="1">
    <source>
        <dbReference type="ARBA" id="ARBA00004370"/>
    </source>
</evidence>